<evidence type="ECO:0000256" key="1">
    <source>
        <dbReference type="ARBA" id="ARBA00004123"/>
    </source>
</evidence>
<dbReference type="Proteomes" id="UP001208570">
    <property type="component" value="Unassembled WGS sequence"/>
</dbReference>
<keyword evidence="6" id="KW-0479">Metal-binding</keyword>
<name>A0AAD9J7M8_9ANNE</name>
<accession>A0AAD9J7M8</accession>
<dbReference type="GO" id="GO:0030915">
    <property type="term" value="C:Smc5-Smc6 complex"/>
    <property type="evidence" value="ECO:0007669"/>
    <property type="project" value="InterPro"/>
</dbReference>
<feature type="compositionally biased region" description="Basic and acidic residues" evidence="16">
    <location>
        <begin position="681"/>
        <end position="691"/>
    </location>
</feature>
<feature type="compositionally biased region" description="Polar residues" evidence="16">
    <location>
        <begin position="29"/>
        <end position="45"/>
    </location>
</feature>
<evidence type="ECO:0000256" key="15">
    <source>
        <dbReference type="PROSITE-ProRule" id="PRU00452"/>
    </source>
</evidence>
<evidence type="ECO:0000256" key="8">
    <source>
        <dbReference type="ARBA" id="ARBA00022786"/>
    </source>
</evidence>
<evidence type="ECO:0000256" key="6">
    <source>
        <dbReference type="ARBA" id="ARBA00022723"/>
    </source>
</evidence>
<protein>
    <recommendedName>
        <fullName evidence="4">E3 SUMO-protein ligase NSE2</fullName>
    </recommendedName>
    <alternativeName>
        <fullName evidence="12">E3 SUMO-protein transferase NSE2</fullName>
    </alternativeName>
    <alternativeName>
        <fullName evidence="13">Non-structural maintenance of chromosomes element 2 homolog</fullName>
    </alternativeName>
</protein>
<evidence type="ECO:0000256" key="13">
    <source>
        <dbReference type="ARBA" id="ARBA00032533"/>
    </source>
</evidence>
<feature type="compositionally biased region" description="Polar residues" evidence="16">
    <location>
        <begin position="222"/>
        <end position="248"/>
    </location>
</feature>
<keyword evidence="11" id="KW-0539">Nucleus</keyword>
<dbReference type="GO" id="GO:0008270">
    <property type="term" value="F:zinc ion binding"/>
    <property type="evidence" value="ECO:0007669"/>
    <property type="project" value="UniProtKB-KW"/>
</dbReference>
<dbReference type="Pfam" id="PF00439">
    <property type="entry name" value="Bromodomain"/>
    <property type="match status" value="1"/>
</dbReference>
<dbReference type="InterPro" id="IPR026846">
    <property type="entry name" value="Nse2(Mms21)"/>
</dbReference>
<keyword evidence="9" id="KW-0862">Zinc</keyword>
<dbReference type="InterPro" id="IPR001487">
    <property type="entry name" value="Bromodomain"/>
</dbReference>
<evidence type="ECO:0000256" key="12">
    <source>
        <dbReference type="ARBA" id="ARBA00031731"/>
    </source>
</evidence>
<comment type="caution">
    <text evidence="19">The sequence shown here is derived from an EMBL/GenBank/DDBJ whole genome shotgun (WGS) entry which is preliminary data.</text>
</comment>
<evidence type="ECO:0000256" key="9">
    <source>
        <dbReference type="ARBA" id="ARBA00022833"/>
    </source>
</evidence>
<dbReference type="GO" id="GO:0016925">
    <property type="term" value="P:protein sumoylation"/>
    <property type="evidence" value="ECO:0007669"/>
    <property type="project" value="TreeGrafter"/>
</dbReference>
<comment type="similarity">
    <text evidence="3">Belongs to the NSE2 family.</text>
</comment>
<feature type="compositionally biased region" description="Polar residues" evidence="16">
    <location>
        <begin position="556"/>
        <end position="574"/>
    </location>
</feature>
<keyword evidence="10 14" id="KW-0103">Bromodomain</keyword>
<dbReference type="InterPro" id="IPR036427">
    <property type="entry name" value="Bromodomain-like_sf"/>
</dbReference>
<dbReference type="InterPro" id="IPR013083">
    <property type="entry name" value="Znf_RING/FYVE/PHD"/>
</dbReference>
<reference evidence="19" key="1">
    <citation type="journal article" date="2023" name="Mol. Biol. Evol.">
        <title>Third-Generation Sequencing Reveals the Adaptive Role of the Epigenome in Three Deep-Sea Polychaetes.</title>
        <authorList>
            <person name="Perez M."/>
            <person name="Aroh O."/>
            <person name="Sun Y."/>
            <person name="Lan Y."/>
            <person name="Juniper S.K."/>
            <person name="Young C.R."/>
            <person name="Angers B."/>
            <person name="Qian P.Y."/>
        </authorList>
    </citation>
    <scope>NUCLEOTIDE SEQUENCE</scope>
    <source>
        <strain evidence="19">P08H-3</strain>
    </source>
</reference>
<feature type="domain" description="SP-RING-type" evidence="18">
    <location>
        <begin position="695"/>
        <end position="780"/>
    </location>
</feature>
<evidence type="ECO:0000313" key="20">
    <source>
        <dbReference type="Proteomes" id="UP001208570"/>
    </source>
</evidence>
<dbReference type="PROSITE" id="PS51044">
    <property type="entry name" value="ZF_SP_RING"/>
    <property type="match status" value="1"/>
</dbReference>
<dbReference type="AlphaFoldDB" id="A0AAD9J7M8"/>
<dbReference type="Gene3D" id="3.30.40.10">
    <property type="entry name" value="Zinc/RING finger domain, C3HC4 (zinc finger)"/>
    <property type="match status" value="1"/>
</dbReference>
<gene>
    <name evidence="19" type="ORF">LSH36_527g01015</name>
</gene>
<keyword evidence="5" id="KW-0808">Transferase</keyword>
<evidence type="ECO:0000256" key="7">
    <source>
        <dbReference type="ARBA" id="ARBA00022771"/>
    </source>
</evidence>
<organism evidence="19 20">
    <name type="scientific">Paralvinella palmiformis</name>
    <dbReference type="NCBI Taxonomy" id="53620"/>
    <lineage>
        <taxon>Eukaryota</taxon>
        <taxon>Metazoa</taxon>
        <taxon>Spiralia</taxon>
        <taxon>Lophotrochozoa</taxon>
        <taxon>Annelida</taxon>
        <taxon>Polychaeta</taxon>
        <taxon>Sedentaria</taxon>
        <taxon>Canalipalpata</taxon>
        <taxon>Terebellida</taxon>
        <taxon>Terebelliformia</taxon>
        <taxon>Alvinellidae</taxon>
        <taxon>Paralvinella</taxon>
    </lineage>
</organism>
<proteinExistence type="inferred from homology"/>
<dbReference type="PANTHER" id="PTHR21330:SF1">
    <property type="entry name" value="E3 SUMO-PROTEIN LIGASE NSE2"/>
    <property type="match status" value="1"/>
</dbReference>
<evidence type="ECO:0000256" key="4">
    <source>
        <dbReference type="ARBA" id="ARBA00020923"/>
    </source>
</evidence>
<dbReference type="PANTHER" id="PTHR21330">
    <property type="entry name" value="E3 SUMO-PROTEIN LIGASE NSE2"/>
    <property type="match status" value="1"/>
</dbReference>
<dbReference type="InterPro" id="IPR004181">
    <property type="entry name" value="Znf_MIZ"/>
</dbReference>
<evidence type="ECO:0000259" key="18">
    <source>
        <dbReference type="PROSITE" id="PS51044"/>
    </source>
</evidence>
<dbReference type="PROSITE" id="PS50014">
    <property type="entry name" value="BROMODOMAIN_2"/>
    <property type="match status" value="1"/>
</dbReference>
<dbReference type="Gene3D" id="1.20.920.10">
    <property type="entry name" value="Bromodomain-like"/>
    <property type="match status" value="1"/>
</dbReference>
<sequence length="797" mass="89215">MPKGASEDSHFVQNISTLKNEPRYVATSGNQALTKKQGNKQNKMNATPRTPTRRTIGGRGREWAAECLKLLEALLELDDSKPVKEPVNPLKFPEYYSQVANPIDLSKVMLKFHGGVYHSLDAFSRDMRQMFNSYKMFFKEANTEIYTQVNRLSWWFEAEITRIQEKFGKTIYYKGQAFISVRESNERRGRPPKQTPLYYEETQEQVVQDEPRSEKKLRVRGRSSSYYRDNEDASPTNLTTNPAPSASHAENNTNIIVSINHGPCAIATTQEKNTVKNLSELDNGDSTRPRYIHDLADPNLQRAISHLKPSTVSQLIGRRRLSSTKAESSKSNAQRQSLLSNSSPEPSQTNSISTSRPSRLCLDTLMLEVTVSNIWFGTARIKPKKQALLSEEGLQISWTLGDTEIPFTIHAEEIVRCVAHFGRSSHKHTLFVFVLPSCSKRLETLNDKYTHCSMIVVFLNIDDVSNISTLVHIFWKIGHKSMFGPIFSEIDQKGALLLLGNIKPGIMHRVASKYKGIFSPTEKNNFPDVPGLFNSDIITKDAMDANSRKRRHSPKPATQNSGPTSKNSTPSASESAGRDVRGEELDIAESTADQLASVSQLLTGAAFDKEFAEKLSASLQQGFKEGVTEVLKNLAVNLCNKNIVNINTNDKYETGEQATDDNNGDESDLEIIIPTDSDDDVPLHSKPKNEDPSLGEGDLAVTGEKISIRCPITQQIMKHPLQNIHCGHCYDRQGVEGIIRNRKEKARCPVAGCSNDIPLNMDDMTYDYSLLSYIQDKVNHDSMNNSPKLAKMDSNKN</sequence>
<keyword evidence="20" id="KW-1185">Reference proteome</keyword>
<feature type="region of interest" description="Disordered" evidence="16">
    <location>
        <begin position="545"/>
        <end position="581"/>
    </location>
</feature>
<keyword evidence="8" id="KW-0833">Ubl conjugation pathway</keyword>
<dbReference type="Pfam" id="PF11789">
    <property type="entry name" value="zf-Nse"/>
    <property type="match status" value="1"/>
</dbReference>
<feature type="compositionally biased region" description="Polar residues" evidence="16">
    <location>
        <begin position="323"/>
        <end position="355"/>
    </location>
</feature>
<comment type="subcellular location">
    <subcellularLocation>
        <location evidence="1">Nucleus</location>
    </subcellularLocation>
</comment>
<dbReference type="GO" id="GO:0000724">
    <property type="term" value="P:double-strand break repair via homologous recombination"/>
    <property type="evidence" value="ECO:0007669"/>
    <property type="project" value="InterPro"/>
</dbReference>
<evidence type="ECO:0000256" key="11">
    <source>
        <dbReference type="ARBA" id="ARBA00023242"/>
    </source>
</evidence>
<evidence type="ECO:0000256" key="16">
    <source>
        <dbReference type="SAM" id="MobiDB-lite"/>
    </source>
</evidence>
<evidence type="ECO:0000256" key="14">
    <source>
        <dbReference type="PROSITE-ProRule" id="PRU00035"/>
    </source>
</evidence>
<evidence type="ECO:0000256" key="10">
    <source>
        <dbReference type="ARBA" id="ARBA00023117"/>
    </source>
</evidence>
<feature type="region of interest" description="Disordered" evidence="16">
    <location>
        <begin position="29"/>
        <end position="56"/>
    </location>
</feature>
<comment type="pathway">
    <text evidence="2">Protein modification; protein sumoylation.</text>
</comment>
<dbReference type="CDD" id="cd16651">
    <property type="entry name" value="SPL-RING_NSE2"/>
    <property type="match status" value="1"/>
</dbReference>
<evidence type="ECO:0000313" key="19">
    <source>
        <dbReference type="EMBL" id="KAK2147949.1"/>
    </source>
</evidence>
<dbReference type="SUPFAM" id="SSF57850">
    <property type="entry name" value="RING/U-box"/>
    <property type="match status" value="1"/>
</dbReference>
<dbReference type="GO" id="GO:0005634">
    <property type="term" value="C:nucleus"/>
    <property type="evidence" value="ECO:0007669"/>
    <property type="project" value="UniProtKB-SubCell"/>
</dbReference>
<dbReference type="CDD" id="cd04369">
    <property type="entry name" value="Bromodomain"/>
    <property type="match status" value="1"/>
</dbReference>
<evidence type="ECO:0000256" key="3">
    <source>
        <dbReference type="ARBA" id="ARBA00008212"/>
    </source>
</evidence>
<dbReference type="SUPFAM" id="SSF47370">
    <property type="entry name" value="Bromodomain"/>
    <property type="match status" value="1"/>
</dbReference>
<feature type="domain" description="Bromo" evidence="17">
    <location>
        <begin position="75"/>
        <end position="145"/>
    </location>
</feature>
<keyword evidence="7 15" id="KW-0863">Zinc-finger</keyword>
<evidence type="ECO:0000259" key="17">
    <source>
        <dbReference type="PROSITE" id="PS50014"/>
    </source>
</evidence>
<evidence type="ECO:0000256" key="5">
    <source>
        <dbReference type="ARBA" id="ARBA00022679"/>
    </source>
</evidence>
<dbReference type="GO" id="GO:0061665">
    <property type="term" value="F:SUMO ligase activity"/>
    <property type="evidence" value="ECO:0007669"/>
    <property type="project" value="TreeGrafter"/>
</dbReference>
<dbReference type="SMART" id="SM00297">
    <property type="entry name" value="BROMO"/>
    <property type="match status" value="1"/>
</dbReference>
<feature type="region of interest" description="Disordered" evidence="16">
    <location>
        <begin position="674"/>
        <end position="697"/>
    </location>
</feature>
<dbReference type="EMBL" id="JAODUP010000527">
    <property type="protein sequence ID" value="KAK2147949.1"/>
    <property type="molecule type" value="Genomic_DNA"/>
</dbReference>
<feature type="region of interest" description="Disordered" evidence="16">
    <location>
        <begin position="183"/>
        <end position="248"/>
    </location>
</feature>
<evidence type="ECO:0000256" key="2">
    <source>
        <dbReference type="ARBA" id="ARBA00004718"/>
    </source>
</evidence>
<feature type="region of interest" description="Disordered" evidence="16">
    <location>
        <begin position="315"/>
        <end position="355"/>
    </location>
</feature>